<dbReference type="Gene3D" id="3.80.10.10">
    <property type="entry name" value="Ribonuclease Inhibitor"/>
    <property type="match status" value="1"/>
</dbReference>
<dbReference type="EMBL" id="AAXW01000087">
    <property type="protein sequence ID" value="EAZ88363.1"/>
    <property type="molecule type" value="Genomic_DNA"/>
</dbReference>
<keyword evidence="2" id="KW-1185">Reference proteome</keyword>
<name>A3IYS2_9CHRO</name>
<feature type="non-terminal residue" evidence="1">
    <location>
        <position position="1"/>
    </location>
</feature>
<evidence type="ECO:0000313" key="1">
    <source>
        <dbReference type="EMBL" id="EAZ88363.1"/>
    </source>
</evidence>
<dbReference type="Proteomes" id="UP000003781">
    <property type="component" value="Unassembled WGS sequence"/>
</dbReference>
<sequence length="181" mass="20451">NLEVLQIRGRFTEYPLEYESFGHENLKTLIIETADLSDYNLDEICSSDLPSLEYLEIWLGRQLEDEVDSLSSILNYDSFPNLKYLGLKSGEQSDRLAQAIVNSPILEHLYVLDLSMGTLTDTGVEALLNCPEIEQLDTLDISYNAVSEGAIGFLSELDINLIADNQAEDPYYSDRYSTLHE</sequence>
<gene>
    <name evidence="1" type="ORF">CY0110_04323</name>
</gene>
<dbReference type="AlphaFoldDB" id="A3IYS2"/>
<organism evidence="1 2">
    <name type="scientific">Crocosphaera chwakensis CCY0110</name>
    <dbReference type="NCBI Taxonomy" id="391612"/>
    <lineage>
        <taxon>Bacteria</taxon>
        <taxon>Bacillati</taxon>
        <taxon>Cyanobacteriota</taxon>
        <taxon>Cyanophyceae</taxon>
        <taxon>Oscillatoriophycideae</taxon>
        <taxon>Chroococcales</taxon>
        <taxon>Aphanothecaceae</taxon>
        <taxon>Crocosphaera</taxon>
        <taxon>Crocosphaera chwakensis</taxon>
    </lineage>
</organism>
<dbReference type="eggNOG" id="COG4886">
    <property type="taxonomic scope" value="Bacteria"/>
</dbReference>
<proteinExistence type="predicted"/>
<dbReference type="InterPro" id="IPR032675">
    <property type="entry name" value="LRR_dom_sf"/>
</dbReference>
<reference evidence="1 2" key="1">
    <citation type="submission" date="2007-03" db="EMBL/GenBank/DDBJ databases">
        <authorList>
            <person name="Stal L."/>
            <person name="Ferriera S."/>
            <person name="Johnson J."/>
            <person name="Kravitz S."/>
            <person name="Beeson K."/>
            <person name="Sutton G."/>
            <person name="Rogers Y.-H."/>
            <person name="Friedman R."/>
            <person name="Frazier M."/>
            <person name="Venter J.C."/>
        </authorList>
    </citation>
    <scope>NUCLEOTIDE SEQUENCE [LARGE SCALE GENOMIC DNA]</scope>
    <source>
        <strain evidence="1 2">CCY0110</strain>
    </source>
</reference>
<evidence type="ECO:0000313" key="2">
    <source>
        <dbReference type="Proteomes" id="UP000003781"/>
    </source>
</evidence>
<dbReference type="SUPFAM" id="SSF52047">
    <property type="entry name" value="RNI-like"/>
    <property type="match status" value="1"/>
</dbReference>
<accession>A3IYS2</accession>
<comment type="caution">
    <text evidence="1">The sequence shown here is derived from an EMBL/GenBank/DDBJ whole genome shotgun (WGS) entry which is preliminary data.</text>
</comment>
<protein>
    <submittedName>
        <fullName evidence="1">Uncharacterized protein</fullName>
    </submittedName>
</protein>